<dbReference type="InterPro" id="IPR029018">
    <property type="entry name" value="Hex-like_dom2"/>
</dbReference>
<feature type="domain" description="Glycoside hydrolase family 20 catalytic" evidence="6">
    <location>
        <begin position="187"/>
        <end position="514"/>
    </location>
</feature>
<dbReference type="PANTHER" id="PTHR43678:SF1">
    <property type="entry name" value="BETA-N-ACETYLHEXOSAMINIDASE"/>
    <property type="match status" value="1"/>
</dbReference>
<feature type="region of interest" description="Disordered" evidence="5">
    <location>
        <begin position="31"/>
        <end position="66"/>
    </location>
</feature>
<dbReference type="AlphaFoldDB" id="A0A1I6W662"/>
<dbReference type="STRING" id="1176198.SAMN05444716_11344"/>
<evidence type="ECO:0000259" key="6">
    <source>
        <dbReference type="Pfam" id="PF00728"/>
    </source>
</evidence>
<evidence type="ECO:0000256" key="2">
    <source>
        <dbReference type="ARBA" id="ARBA00022801"/>
    </source>
</evidence>
<dbReference type="Proteomes" id="UP000198873">
    <property type="component" value="Unassembled WGS sequence"/>
</dbReference>
<keyword evidence="2" id="KW-0378">Hydrolase</keyword>
<feature type="domain" description="Beta-hexosaminidase bacterial type N-terminal" evidence="7">
    <location>
        <begin position="65"/>
        <end position="181"/>
    </location>
</feature>
<dbReference type="GO" id="GO:0004563">
    <property type="term" value="F:beta-N-acetylhexosaminidase activity"/>
    <property type="evidence" value="ECO:0007669"/>
    <property type="project" value="InterPro"/>
</dbReference>
<proteinExistence type="inferred from homology"/>
<dbReference type="PRINTS" id="PR00738">
    <property type="entry name" value="GLHYDRLASE20"/>
</dbReference>
<dbReference type="InterPro" id="IPR015882">
    <property type="entry name" value="HEX_bac_N"/>
</dbReference>
<dbReference type="CDD" id="cd06564">
    <property type="entry name" value="GH20_DspB_LnbB-like"/>
    <property type="match status" value="1"/>
</dbReference>
<organism evidence="8 9">
    <name type="scientific">Streptomyces harbinensis</name>
    <dbReference type="NCBI Taxonomy" id="1176198"/>
    <lineage>
        <taxon>Bacteria</taxon>
        <taxon>Bacillati</taxon>
        <taxon>Actinomycetota</taxon>
        <taxon>Actinomycetes</taxon>
        <taxon>Kitasatosporales</taxon>
        <taxon>Streptomycetaceae</taxon>
        <taxon>Streptomyces</taxon>
    </lineage>
</organism>
<evidence type="ECO:0000256" key="4">
    <source>
        <dbReference type="PIRSR" id="PIRSR625705-1"/>
    </source>
</evidence>
<evidence type="ECO:0000313" key="8">
    <source>
        <dbReference type="EMBL" id="SFT21475.1"/>
    </source>
</evidence>
<dbReference type="GO" id="GO:0005975">
    <property type="term" value="P:carbohydrate metabolic process"/>
    <property type="evidence" value="ECO:0007669"/>
    <property type="project" value="InterPro"/>
</dbReference>
<evidence type="ECO:0000259" key="7">
    <source>
        <dbReference type="Pfam" id="PF02838"/>
    </source>
</evidence>
<accession>A0A1I6W662</accession>
<dbReference type="InterPro" id="IPR052764">
    <property type="entry name" value="GH20_Enzymes"/>
</dbReference>
<keyword evidence="9" id="KW-1185">Reference proteome</keyword>
<dbReference type="Gene3D" id="3.20.20.80">
    <property type="entry name" value="Glycosidases"/>
    <property type="match status" value="1"/>
</dbReference>
<gene>
    <name evidence="8" type="ORF">SAMN05444716_11344</name>
</gene>
<dbReference type="PANTHER" id="PTHR43678">
    <property type="entry name" value="PUTATIVE (AFU_ORTHOLOGUE AFUA_2G00640)-RELATED"/>
    <property type="match status" value="1"/>
</dbReference>
<reference evidence="9" key="1">
    <citation type="submission" date="2016-10" db="EMBL/GenBank/DDBJ databases">
        <authorList>
            <person name="Varghese N."/>
            <person name="Submissions S."/>
        </authorList>
    </citation>
    <scope>NUCLEOTIDE SEQUENCE [LARGE SCALE GENOMIC DNA]</scope>
    <source>
        <strain evidence="9">CGMCC 4.7047</strain>
    </source>
</reference>
<dbReference type="RefSeq" id="WP_093844426.1">
    <property type="nucleotide sequence ID" value="NZ_FPAB01000013.1"/>
</dbReference>
<dbReference type="EMBL" id="FPAB01000013">
    <property type="protein sequence ID" value="SFT21475.1"/>
    <property type="molecule type" value="Genomic_DNA"/>
</dbReference>
<sequence>MKRTVWRIWAIVAVVGLIATATALVLTQQSGGGTAADAPDPTQTSAASDPLPDPVRADGPSGDLQTVPQVTTWEPAEGPGWAPSETTRVVAADGSEAAGPADQLAGELSVDRAADGARASDVLLLIDPNAGTGPEGYSLTTRDHQVTITAETGAGAFYGTRTLLQSVNADGGLPEGSVQDAPDREQRGLMLDTARKFYSAEWIEDRLHELADLKLNEFHLHFSDDQGFRIESESHPEIVSEEHLTKDEVTAIVELAESLHITVIPEIDSPGHLGAVLDAHPDLQLTKTDGSVARGAIDLANPDAAALIDDLLREYAPLFPGEYFHIGGDEYPALYASDPEASYPGLARAAQEQYGDGATVRDLATGWINDRADTVRELGKTPQVWNDGMHAGGKVQPDQDRQVTYWTGREIGAREPQEYLDAGFPLVNLNSQYLYYVLGEPNEFTYPTGEAIYNEWTPDVVRGSTALPEGEGGPENVLGARFAIWCDLADAQTPEQVAEGIRLPVAAMAQKTWHAGEPSGSWQEFTQRVNDVG</sequence>
<dbReference type="Pfam" id="PF02838">
    <property type="entry name" value="Glyco_hydro_20b"/>
    <property type="match status" value="1"/>
</dbReference>
<dbReference type="InterPro" id="IPR025705">
    <property type="entry name" value="Beta_hexosaminidase_sua/sub"/>
</dbReference>
<dbReference type="SUPFAM" id="SSF51445">
    <property type="entry name" value="(Trans)glycosidases"/>
    <property type="match status" value="1"/>
</dbReference>
<name>A0A1I6W662_9ACTN</name>
<protein>
    <submittedName>
        <fullName evidence="8">Hexosaminidase</fullName>
    </submittedName>
</protein>
<feature type="active site" description="Proton donor" evidence="4">
    <location>
        <position position="330"/>
    </location>
</feature>
<dbReference type="SUPFAM" id="SSF55545">
    <property type="entry name" value="beta-N-acetylhexosaminidase-like domain"/>
    <property type="match status" value="1"/>
</dbReference>
<evidence type="ECO:0000313" key="9">
    <source>
        <dbReference type="Proteomes" id="UP000198873"/>
    </source>
</evidence>
<dbReference type="InterPro" id="IPR015883">
    <property type="entry name" value="Glyco_hydro_20_cat"/>
</dbReference>
<dbReference type="Gene3D" id="3.30.379.10">
    <property type="entry name" value="Chitobiase/beta-hexosaminidase domain 2-like"/>
    <property type="match status" value="1"/>
</dbReference>
<dbReference type="Pfam" id="PF00728">
    <property type="entry name" value="Glyco_hydro_20"/>
    <property type="match status" value="1"/>
</dbReference>
<evidence type="ECO:0000256" key="1">
    <source>
        <dbReference type="ARBA" id="ARBA00006285"/>
    </source>
</evidence>
<dbReference type="InterPro" id="IPR017853">
    <property type="entry name" value="GH"/>
</dbReference>
<evidence type="ECO:0000256" key="5">
    <source>
        <dbReference type="SAM" id="MobiDB-lite"/>
    </source>
</evidence>
<keyword evidence="3" id="KW-0326">Glycosidase</keyword>
<comment type="similarity">
    <text evidence="1">Belongs to the glycosyl hydrolase 20 family.</text>
</comment>
<evidence type="ECO:0000256" key="3">
    <source>
        <dbReference type="ARBA" id="ARBA00023295"/>
    </source>
</evidence>